<keyword evidence="2" id="KW-1185">Reference proteome</keyword>
<reference evidence="1" key="1">
    <citation type="submission" date="2021-06" db="EMBL/GenBank/DDBJ databases">
        <authorList>
            <person name="Kallberg Y."/>
            <person name="Tangrot J."/>
            <person name="Rosling A."/>
        </authorList>
    </citation>
    <scope>NUCLEOTIDE SEQUENCE</scope>
    <source>
        <strain evidence="1">BR232B</strain>
    </source>
</reference>
<name>A0A9N9GSN2_9GLOM</name>
<accession>A0A9N9GSN2</accession>
<evidence type="ECO:0000313" key="1">
    <source>
        <dbReference type="EMBL" id="CAG8623431.1"/>
    </source>
</evidence>
<dbReference type="Proteomes" id="UP000789739">
    <property type="component" value="Unassembled WGS sequence"/>
</dbReference>
<dbReference type="EMBL" id="CAJVPI010001696">
    <property type="protein sequence ID" value="CAG8623431.1"/>
    <property type="molecule type" value="Genomic_DNA"/>
</dbReference>
<evidence type="ECO:0000313" key="2">
    <source>
        <dbReference type="Proteomes" id="UP000789739"/>
    </source>
</evidence>
<comment type="caution">
    <text evidence="1">The sequence shown here is derived from an EMBL/GenBank/DDBJ whole genome shotgun (WGS) entry which is preliminary data.</text>
</comment>
<organism evidence="1 2">
    <name type="scientific">Paraglomus brasilianum</name>
    <dbReference type="NCBI Taxonomy" id="144538"/>
    <lineage>
        <taxon>Eukaryota</taxon>
        <taxon>Fungi</taxon>
        <taxon>Fungi incertae sedis</taxon>
        <taxon>Mucoromycota</taxon>
        <taxon>Glomeromycotina</taxon>
        <taxon>Glomeromycetes</taxon>
        <taxon>Paraglomerales</taxon>
        <taxon>Paraglomeraceae</taxon>
        <taxon>Paraglomus</taxon>
    </lineage>
</organism>
<proteinExistence type="predicted"/>
<gene>
    <name evidence="1" type="ORF">PBRASI_LOCUS8840</name>
</gene>
<sequence>MNFQPSKMNFQPSKNFIQKLKHKSQVFLQHFLSPPPSQACQEPTLLRSIRFVTVLTGRVSDTTLPNGIYTAAFSISDCLRFFGQSGTSGFNRAGQTNPYYRRKSPANLLRIGLDAVKFTMDIGKYRKQYGPTLVFMEEKWSGELAVCQMNRIDLDDSA</sequence>
<protein>
    <submittedName>
        <fullName evidence="1">9390_t:CDS:1</fullName>
    </submittedName>
</protein>
<dbReference type="AlphaFoldDB" id="A0A9N9GSN2"/>